<dbReference type="Proteomes" id="UP000812287">
    <property type="component" value="Unassembled WGS sequence"/>
</dbReference>
<proteinExistence type="predicted"/>
<dbReference type="EMBL" id="MU250525">
    <property type="protein sequence ID" value="KAG7451617.1"/>
    <property type="molecule type" value="Genomic_DNA"/>
</dbReference>
<dbReference type="GeneID" id="66106301"/>
<keyword evidence="1" id="KW-0812">Transmembrane</keyword>
<feature type="transmembrane region" description="Helical" evidence="1">
    <location>
        <begin position="20"/>
        <end position="40"/>
    </location>
</feature>
<accession>A0A9P7W3R3</accession>
<dbReference type="AlphaFoldDB" id="A0A9P7W3R3"/>
<organism evidence="2 3">
    <name type="scientific">Guyanagaster necrorhizus</name>
    <dbReference type="NCBI Taxonomy" id="856835"/>
    <lineage>
        <taxon>Eukaryota</taxon>
        <taxon>Fungi</taxon>
        <taxon>Dikarya</taxon>
        <taxon>Basidiomycota</taxon>
        <taxon>Agaricomycotina</taxon>
        <taxon>Agaricomycetes</taxon>
        <taxon>Agaricomycetidae</taxon>
        <taxon>Agaricales</taxon>
        <taxon>Marasmiineae</taxon>
        <taxon>Physalacriaceae</taxon>
        <taxon>Guyanagaster</taxon>
    </lineage>
</organism>
<reference evidence="2" key="1">
    <citation type="submission" date="2020-11" db="EMBL/GenBank/DDBJ databases">
        <title>Adaptations for nitrogen fixation in a non-lichenized fungal sporocarp promotes dispersal by wood-feeding termites.</title>
        <authorList>
            <consortium name="DOE Joint Genome Institute"/>
            <person name="Koch R.A."/>
            <person name="Yoon G."/>
            <person name="Arayal U."/>
            <person name="Lail K."/>
            <person name="Amirebrahimi M."/>
            <person name="Labutti K."/>
            <person name="Lipzen A."/>
            <person name="Riley R."/>
            <person name="Barry K."/>
            <person name="Henrissat B."/>
            <person name="Grigoriev I.V."/>
            <person name="Herr J.R."/>
            <person name="Aime M.C."/>
        </authorList>
    </citation>
    <scope>NUCLEOTIDE SEQUENCE</scope>
    <source>
        <strain evidence="2">MCA 3950</strain>
    </source>
</reference>
<keyword evidence="3" id="KW-1185">Reference proteome</keyword>
<evidence type="ECO:0000256" key="1">
    <source>
        <dbReference type="SAM" id="Phobius"/>
    </source>
</evidence>
<dbReference type="RefSeq" id="XP_043045117.1">
    <property type="nucleotide sequence ID" value="XM_043184004.1"/>
</dbReference>
<gene>
    <name evidence="2" type="ORF">BT62DRAFT_916581</name>
</gene>
<evidence type="ECO:0008006" key="4">
    <source>
        <dbReference type="Google" id="ProtNLM"/>
    </source>
</evidence>
<keyword evidence="1" id="KW-1133">Transmembrane helix</keyword>
<name>A0A9P7W3R3_9AGAR</name>
<protein>
    <recommendedName>
        <fullName evidence="4">Ubiquitin 3 binding protein But2 C-terminal domain-containing protein</fullName>
    </recommendedName>
</protein>
<evidence type="ECO:0000313" key="3">
    <source>
        <dbReference type="Proteomes" id="UP000812287"/>
    </source>
</evidence>
<sequence>MECQPVDSDTGRISLPTVNYFSVRVCVAIAVLCTIVNVVLTASSPMVASQHSPRAFSRKDIALLRRPSQFIGFDKIERPSPPKPRQFHNYPILVATIDSKAADNAFGYDLKRFMSPAGAISFDEGHVIINQTISTIIQFRAFDWGMGTCQLGLSLPGVINNSTTAQSPLTVYRLNAPHALDALFLSYRTRPERVSQIADIELSAEPSNWQRNFTCATEEILTFEFACSGLSPPELCRFDWWQEKRSDITPACNKVGSGPFDFHVP</sequence>
<keyword evidence="1" id="KW-0472">Membrane</keyword>
<evidence type="ECO:0000313" key="2">
    <source>
        <dbReference type="EMBL" id="KAG7451617.1"/>
    </source>
</evidence>
<dbReference type="OrthoDB" id="3350619at2759"/>
<comment type="caution">
    <text evidence="2">The sequence shown here is derived from an EMBL/GenBank/DDBJ whole genome shotgun (WGS) entry which is preliminary data.</text>
</comment>